<dbReference type="EMBL" id="MFQR01000059">
    <property type="protein sequence ID" value="OGH83849.1"/>
    <property type="molecule type" value="Genomic_DNA"/>
</dbReference>
<sequence>MSEPNLVKTKEDKMKDFYLFEELFETLEGRKEYEKLVERSKRKREAIDRAERISWNLRSMKVPCGI</sequence>
<dbReference type="Proteomes" id="UP000177803">
    <property type="component" value="Unassembled WGS sequence"/>
</dbReference>
<proteinExistence type="predicted"/>
<protein>
    <submittedName>
        <fullName evidence="1">Uncharacterized protein</fullName>
    </submittedName>
</protein>
<accession>A0A1F6NJ12</accession>
<evidence type="ECO:0000313" key="2">
    <source>
        <dbReference type="Proteomes" id="UP000177803"/>
    </source>
</evidence>
<organism evidence="1 2">
    <name type="scientific">Candidatus Magasanikbacteria bacterium RIFOXYA2_FULL_44_8</name>
    <dbReference type="NCBI Taxonomy" id="1798696"/>
    <lineage>
        <taxon>Bacteria</taxon>
        <taxon>Candidatus Magasanikiibacteriota</taxon>
    </lineage>
</organism>
<comment type="caution">
    <text evidence="1">The sequence shown here is derived from an EMBL/GenBank/DDBJ whole genome shotgun (WGS) entry which is preliminary data.</text>
</comment>
<evidence type="ECO:0000313" key="1">
    <source>
        <dbReference type="EMBL" id="OGH83849.1"/>
    </source>
</evidence>
<name>A0A1F6NJ12_9BACT</name>
<gene>
    <name evidence="1" type="ORF">A2261_02355</name>
</gene>
<dbReference type="AlphaFoldDB" id="A0A1F6NJ12"/>
<reference evidence="1 2" key="1">
    <citation type="journal article" date="2016" name="Nat. Commun.">
        <title>Thousands of microbial genomes shed light on interconnected biogeochemical processes in an aquifer system.</title>
        <authorList>
            <person name="Anantharaman K."/>
            <person name="Brown C.T."/>
            <person name="Hug L.A."/>
            <person name="Sharon I."/>
            <person name="Castelle C.J."/>
            <person name="Probst A.J."/>
            <person name="Thomas B.C."/>
            <person name="Singh A."/>
            <person name="Wilkins M.J."/>
            <person name="Karaoz U."/>
            <person name="Brodie E.L."/>
            <person name="Williams K.H."/>
            <person name="Hubbard S.S."/>
            <person name="Banfield J.F."/>
        </authorList>
    </citation>
    <scope>NUCLEOTIDE SEQUENCE [LARGE SCALE GENOMIC DNA]</scope>
</reference>